<sequence length="90" mass="9589">MGRLVRTVMDASALCHPPPNPLLLVGDRNASITVSCLRRAAWGVRRAPHSASTHSASERTGLDATGLTRAGCVITKRLLRAAERMKGGEN</sequence>
<protein>
    <submittedName>
        <fullName evidence="1">Uncharacterized protein</fullName>
    </submittedName>
</protein>
<name>A0A7J5Z506_DISMA</name>
<keyword evidence="2" id="KW-1185">Reference proteome</keyword>
<dbReference type="Proteomes" id="UP000518266">
    <property type="component" value="Unassembled WGS sequence"/>
</dbReference>
<dbReference type="AlphaFoldDB" id="A0A7J5Z506"/>
<evidence type="ECO:0000313" key="1">
    <source>
        <dbReference type="EMBL" id="KAF3855877.1"/>
    </source>
</evidence>
<reference evidence="1 2" key="1">
    <citation type="submission" date="2020-03" db="EMBL/GenBank/DDBJ databases">
        <title>Dissostichus mawsoni Genome sequencing and assembly.</title>
        <authorList>
            <person name="Park H."/>
        </authorList>
    </citation>
    <scope>NUCLEOTIDE SEQUENCE [LARGE SCALE GENOMIC DNA]</scope>
    <source>
        <strain evidence="1">DM0001</strain>
        <tissue evidence="1">Muscle</tissue>
    </source>
</reference>
<comment type="caution">
    <text evidence="1">The sequence shown here is derived from an EMBL/GenBank/DDBJ whole genome shotgun (WGS) entry which is preliminary data.</text>
</comment>
<dbReference type="EMBL" id="JAAKFY010000006">
    <property type="protein sequence ID" value="KAF3855877.1"/>
    <property type="molecule type" value="Genomic_DNA"/>
</dbReference>
<organism evidence="1 2">
    <name type="scientific">Dissostichus mawsoni</name>
    <name type="common">Antarctic cod</name>
    <dbReference type="NCBI Taxonomy" id="36200"/>
    <lineage>
        <taxon>Eukaryota</taxon>
        <taxon>Metazoa</taxon>
        <taxon>Chordata</taxon>
        <taxon>Craniata</taxon>
        <taxon>Vertebrata</taxon>
        <taxon>Euteleostomi</taxon>
        <taxon>Actinopterygii</taxon>
        <taxon>Neopterygii</taxon>
        <taxon>Teleostei</taxon>
        <taxon>Neoteleostei</taxon>
        <taxon>Acanthomorphata</taxon>
        <taxon>Eupercaria</taxon>
        <taxon>Perciformes</taxon>
        <taxon>Notothenioidei</taxon>
        <taxon>Nototheniidae</taxon>
        <taxon>Dissostichus</taxon>
    </lineage>
</organism>
<evidence type="ECO:0000313" key="2">
    <source>
        <dbReference type="Proteomes" id="UP000518266"/>
    </source>
</evidence>
<gene>
    <name evidence="1" type="ORF">F7725_016600</name>
</gene>
<accession>A0A7J5Z506</accession>
<proteinExistence type="predicted"/>